<protein>
    <recommendedName>
        <fullName evidence="3 9">Mitochondrial fission 1 protein</fullName>
    </recommendedName>
</protein>
<dbReference type="InterPro" id="IPR019734">
    <property type="entry name" value="TPR_rpt"/>
</dbReference>
<dbReference type="InterPro" id="IPR028061">
    <property type="entry name" value="Fis1_TPR_C"/>
</dbReference>
<keyword evidence="10" id="KW-0802">TPR repeat</keyword>
<dbReference type="CDD" id="cd12212">
    <property type="entry name" value="Fis1"/>
    <property type="match status" value="1"/>
</dbReference>
<evidence type="ECO:0000256" key="11">
    <source>
        <dbReference type="SAM" id="Phobius"/>
    </source>
</evidence>
<comment type="subcellular location">
    <subcellularLocation>
        <location evidence="1">Mitochondrion outer membrane</location>
        <topology evidence="1">Single-pass membrane protein</topology>
    </subcellularLocation>
</comment>
<dbReference type="OrthoDB" id="421154at2759"/>
<accession>A0A367YHP8</accession>
<feature type="transmembrane region" description="Helical" evidence="11">
    <location>
        <begin position="128"/>
        <end position="149"/>
    </location>
</feature>
<dbReference type="GO" id="GO:0005778">
    <property type="term" value="C:peroxisomal membrane"/>
    <property type="evidence" value="ECO:0007669"/>
    <property type="project" value="TreeGrafter"/>
</dbReference>
<feature type="repeat" description="TPR" evidence="10">
    <location>
        <begin position="76"/>
        <end position="109"/>
    </location>
</feature>
<organism evidence="12 13">
    <name type="scientific">Candida viswanathii</name>
    <dbReference type="NCBI Taxonomy" id="5486"/>
    <lineage>
        <taxon>Eukaryota</taxon>
        <taxon>Fungi</taxon>
        <taxon>Dikarya</taxon>
        <taxon>Ascomycota</taxon>
        <taxon>Saccharomycotina</taxon>
        <taxon>Pichiomycetes</taxon>
        <taxon>Debaryomycetaceae</taxon>
        <taxon>Candida/Lodderomyces clade</taxon>
        <taxon>Candida</taxon>
    </lineage>
</organism>
<keyword evidence="5 9" id="KW-1000">Mitochondrion outer membrane</keyword>
<evidence type="ECO:0000256" key="4">
    <source>
        <dbReference type="ARBA" id="ARBA00022692"/>
    </source>
</evidence>
<evidence type="ECO:0000256" key="10">
    <source>
        <dbReference type="PROSITE-ProRule" id="PRU00339"/>
    </source>
</evidence>
<dbReference type="InterPro" id="IPR028058">
    <property type="entry name" value="Fis1_TPR_N"/>
</dbReference>
<dbReference type="SUPFAM" id="SSF48452">
    <property type="entry name" value="TPR-like"/>
    <property type="match status" value="1"/>
</dbReference>
<dbReference type="GO" id="GO:0000266">
    <property type="term" value="P:mitochondrial fission"/>
    <property type="evidence" value="ECO:0007669"/>
    <property type="project" value="UniProtKB-UniRule"/>
</dbReference>
<evidence type="ECO:0000256" key="3">
    <source>
        <dbReference type="ARBA" id="ARBA00014314"/>
    </source>
</evidence>
<sequence length="154" mass="17590">MFNRTVYPALEELKQPLSPEQLRVLKDQLQSEEPNPRPQTKFNYAWGLIKSDNHKQQEFGVQILSELYKSEKDMRREVLYYLSLGSFKIGDYTNAKRYVEALLEIEPENLQAKALLENIEDKITREGLIGLGVVTGIVAIGIGVIGGLVRKNRK</sequence>
<comment type="function">
    <text evidence="9">Has a role in mitochondrial fission.</text>
</comment>
<dbReference type="PANTHER" id="PTHR13247:SF0">
    <property type="entry name" value="MITOCHONDRIAL FISSION 1 PROTEIN"/>
    <property type="match status" value="1"/>
</dbReference>
<keyword evidence="8 9" id="KW-0472">Membrane</keyword>
<name>A0A367YHP8_9ASCO</name>
<dbReference type="AlphaFoldDB" id="A0A367YHP8"/>
<evidence type="ECO:0000256" key="7">
    <source>
        <dbReference type="ARBA" id="ARBA00023128"/>
    </source>
</evidence>
<keyword evidence="13" id="KW-1185">Reference proteome</keyword>
<proteinExistence type="inferred from homology"/>
<evidence type="ECO:0000256" key="6">
    <source>
        <dbReference type="ARBA" id="ARBA00022989"/>
    </source>
</evidence>
<dbReference type="InterPro" id="IPR033745">
    <property type="entry name" value="Fis1_cytosol"/>
</dbReference>
<evidence type="ECO:0000256" key="1">
    <source>
        <dbReference type="ARBA" id="ARBA00004572"/>
    </source>
</evidence>
<keyword evidence="4 11" id="KW-0812">Transmembrane</keyword>
<evidence type="ECO:0000256" key="9">
    <source>
        <dbReference type="PIRNR" id="PIRNR008835"/>
    </source>
</evidence>
<evidence type="ECO:0000256" key="8">
    <source>
        <dbReference type="ARBA" id="ARBA00023136"/>
    </source>
</evidence>
<dbReference type="EMBL" id="QLNQ01000020">
    <property type="protein sequence ID" value="RCK65403.1"/>
    <property type="molecule type" value="Genomic_DNA"/>
</dbReference>
<evidence type="ECO:0000256" key="2">
    <source>
        <dbReference type="ARBA" id="ARBA00008937"/>
    </source>
</evidence>
<dbReference type="STRING" id="5486.A0A367YHP8"/>
<keyword evidence="7 9" id="KW-0496">Mitochondrion</keyword>
<dbReference type="Proteomes" id="UP000253472">
    <property type="component" value="Unassembled WGS sequence"/>
</dbReference>
<comment type="caution">
    <text evidence="12">The sequence shown here is derived from an EMBL/GenBank/DDBJ whole genome shotgun (WGS) entry which is preliminary data.</text>
</comment>
<dbReference type="Pfam" id="PF14853">
    <property type="entry name" value="Fis1_TPR_C"/>
    <property type="match status" value="1"/>
</dbReference>
<dbReference type="PANTHER" id="PTHR13247">
    <property type="entry name" value="TETRATRICOPEPTIDE REPEAT PROTEIN 11 TPR REPEAT PROTEIN 11"/>
    <property type="match status" value="1"/>
</dbReference>
<evidence type="ECO:0000256" key="5">
    <source>
        <dbReference type="ARBA" id="ARBA00022787"/>
    </source>
</evidence>
<keyword evidence="6 11" id="KW-1133">Transmembrane helix</keyword>
<dbReference type="InterPro" id="IPR011990">
    <property type="entry name" value="TPR-like_helical_dom_sf"/>
</dbReference>
<dbReference type="GO" id="GO:0005741">
    <property type="term" value="C:mitochondrial outer membrane"/>
    <property type="evidence" value="ECO:0007669"/>
    <property type="project" value="UniProtKB-SubCell"/>
</dbReference>
<dbReference type="PIRSF" id="PIRSF008835">
    <property type="entry name" value="TPR_repeat_11_Fis1"/>
    <property type="match status" value="1"/>
</dbReference>
<dbReference type="PROSITE" id="PS50005">
    <property type="entry name" value="TPR"/>
    <property type="match status" value="1"/>
</dbReference>
<dbReference type="GO" id="GO:0000422">
    <property type="term" value="P:autophagy of mitochondrion"/>
    <property type="evidence" value="ECO:0007669"/>
    <property type="project" value="TreeGrafter"/>
</dbReference>
<reference evidence="12 13" key="1">
    <citation type="submission" date="2018-06" db="EMBL/GenBank/DDBJ databases">
        <title>Whole genome sequencing of Candida tropicalis (genome annotated by CSBL at Korea University).</title>
        <authorList>
            <person name="Ahn J."/>
        </authorList>
    </citation>
    <scope>NUCLEOTIDE SEQUENCE [LARGE SCALE GENOMIC DNA]</scope>
    <source>
        <strain evidence="12 13">ATCC 20962</strain>
    </source>
</reference>
<dbReference type="Gene3D" id="1.25.40.10">
    <property type="entry name" value="Tetratricopeptide repeat domain"/>
    <property type="match status" value="1"/>
</dbReference>
<gene>
    <name evidence="12" type="primary">FIS1</name>
    <name evidence="12" type="ORF">Cantr_01340</name>
</gene>
<evidence type="ECO:0000313" key="12">
    <source>
        <dbReference type="EMBL" id="RCK65403.1"/>
    </source>
</evidence>
<dbReference type="GO" id="GO:0016559">
    <property type="term" value="P:peroxisome fission"/>
    <property type="evidence" value="ECO:0007669"/>
    <property type="project" value="TreeGrafter"/>
</dbReference>
<dbReference type="Pfam" id="PF14852">
    <property type="entry name" value="Fis1_TPR_N"/>
    <property type="match status" value="1"/>
</dbReference>
<dbReference type="InterPro" id="IPR016543">
    <property type="entry name" value="Fis1"/>
</dbReference>
<comment type="domain">
    <text evidence="9">The C-terminus is required for mitochondrial localization, while the N-terminus is necessary for mitochondrial fission.</text>
</comment>
<evidence type="ECO:0000313" key="13">
    <source>
        <dbReference type="Proteomes" id="UP000253472"/>
    </source>
</evidence>
<comment type="similarity">
    <text evidence="2 9">Belongs to the FIS1 family.</text>
</comment>